<feature type="transmembrane region" description="Helical" evidence="2">
    <location>
        <begin position="114"/>
        <end position="136"/>
    </location>
</feature>
<comment type="caution">
    <text evidence="3">The sequence shown here is derived from an EMBL/GenBank/DDBJ whole genome shotgun (WGS) entry which is preliminary data.</text>
</comment>
<feature type="region of interest" description="Disordered" evidence="1">
    <location>
        <begin position="188"/>
        <end position="209"/>
    </location>
</feature>
<dbReference type="OMA" id="IEYRICF"/>
<keyword evidence="2" id="KW-0472">Membrane</keyword>
<name>A0A8J6CA93_DIALT</name>
<evidence type="ECO:0000256" key="2">
    <source>
        <dbReference type="SAM" id="Phobius"/>
    </source>
</evidence>
<dbReference type="EMBL" id="JAGTXO010000021">
    <property type="protein sequence ID" value="KAG8462380.1"/>
    <property type="molecule type" value="Genomic_DNA"/>
</dbReference>
<proteinExistence type="predicted"/>
<dbReference type="OrthoDB" id="10253246at2759"/>
<evidence type="ECO:0000313" key="4">
    <source>
        <dbReference type="Proteomes" id="UP000751190"/>
    </source>
</evidence>
<gene>
    <name evidence="3" type="ORF">KFE25_012200</name>
</gene>
<sequence length="223" mass="24491">MLHADKAALENNLQVSLLKIREKELIFYTKNCSAIGTQAALLSGFAYSSIIGISFTDGDVGTPMQMLYTAVTATAMTVELIALFNATMCAMLGPGLALRGPDGSMHRAVDGLTIEYRICFLFFALGVLAFFLSALLYACITFFWPVALCVALVLCSFCTRIFFNFRRIYSKFELRAEHTLDGRMLDDDDAAQQTDGPLDASGAPRKPRANEAARVIAMAQRER</sequence>
<evidence type="ECO:0008006" key="5">
    <source>
        <dbReference type="Google" id="ProtNLM"/>
    </source>
</evidence>
<keyword evidence="2" id="KW-1133">Transmembrane helix</keyword>
<feature type="transmembrane region" description="Helical" evidence="2">
    <location>
        <begin position="142"/>
        <end position="163"/>
    </location>
</feature>
<keyword evidence="4" id="KW-1185">Reference proteome</keyword>
<feature type="transmembrane region" description="Helical" evidence="2">
    <location>
        <begin position="32"/>
        <end position="55"/>
    </location>
</feature>
<reference evidence="3" key="1">
    <citation type="submission" date="2021-05" db="EMBL/GenBank/DDBJ databases">
        <title>The genome of the haptophyte Pavlova lutheri (Diacronema luteri, Pavlovales) - a model for lipid biosynthesis in eukaryotic algae.</title>
        <authorList>
            <person name="Hulatt C.J."/>
            <person name="Posewitz M.C."/>
        </authorList>
    </citation>
    <scope>NUCLEOTIDE SEQUENCE</scope>
    <source>
        <strain evidence="3">NIVA-4/92</strain>
    </source>
</reference>
<feature type="transmembrane region" description="Helical" evidence="2">
    <location>
        <begin position="67"/>
        <end position="93"/>
    </location>
</feature>
<evidence type="ECO:0000313" key="3">
    <source>
        <dbReference type="EMBL" id="KAG8462380.1"/>
    </source>
</evidence>
<dbReference type="Proteomes" id="UP000751190">
    <property type="component" value="Unassembled WGS sequence"/>
</dbReference>
<accession>A0A8J6CA93</accession>
<organism evidence="3 4">
    <name type="scientific">Diacronema lutheri</name>
    <name type="common">Unicellular marine alga</name>
    <name type="synonym">Monochrysis lutheri</name>
    <dbReference type="NCBI Taxonomy" id="2081491"/>
    <lineage>
        <taxon>Eukaryota</taxon>
        <taxon>Haptista</taxon>
        <taxon>Haptophyta</taxon>
        <taxon>Pavlovophyceae</taxon>
        <taxon>Pavlovales</taxon>
        <taxon>Pavlovaceae</taxon>
        <taxon>Diacronema</taxon>
    </lineage>
</organism>
<evidence type="ECO:0000256" key="1">
    <source>
        <dbReference type="SAM" id="MobiDB-lite"/>
    </source>
</evidence>
<protein>
    <recommendedName>
        <fullName evidence="5">Transmembrane protein</fullName>
    </recommendedName>
</protein>
<keyword evidence="2" id="KW-0812">Transmembrane</keyword>
<dbReference type="AlphaFoldDB" id="A0A8J6CA93"/>